<gene>
    <name evidence="1" type="primary">94</name>
    <name evidence="1" type="ORF">PBI_INDLULAMITHI_94</name>
</gene>
<protein>
    <submittedName>
        <fullName evidence="1">Uncharacterized protein</fullName>
    </submittedName>
</protein>
<name>A0A649VDV1_9CAUD</name>
<reference evidence="1 2" key="1">
    <citation type="submission" date="2019-10" db="EMBL/GenBank/DDBJ databases">
        <authorList>
            <person name="Garlena R.A."/>
            <person name="Russell D.A."/>
            <person name="Pope W.H."/>
            <person name="Jacobs-Sera D."/>
            <person name="Hatfull G.F."/>
        </authorList>
    </citation>
    <scope>NUCLEOTIDE SEQUENCE [LARGE SCALE GENOMIC DNA]</scope>
</reference>
<dbReference type="EMBL" id="MN585993">
    <property type="protein sequence ID" value="QGJ90132.1"/>
    <property type="molecule type" value="Genomic_DNA"/>
</dbReference>
<evidence type="ECO:0000313" key="1">
    <source>
        <dbReference type="EMBL" id="QGJ90132.1"/>
    </source>
</evidence>
<evidence type="ECO:0000313" key="2">
    <source>
        <dbReference type="Proteomes" id="UP000423609"/>
    </source>
</evidence>
<accession>A0A649VDV1</accession>
<organism evidence="1 2">
    <name type="scientific">Mycobacterium phage Indlulamithi</name>
    <dbReference type="NCBI Taxonomy" id="2656582"/>
    <lineage>
        <taxon>Viruses</taxon>
        <taxon>Duplodnaviria</taxon>
        <taxon>Heunggongvirae</taxon>
        <taxon>Uroviricota</taxon>
        <taxon>Caudoviricetes</taxon>
        <taxon>Indlulamithivirus</taxon>
        <taxon>Indlulamithivirus indlulamithi</taxon>
    </lineage>
</organism>
<dbReference type="KEGG" id="vg:55624531"/>
<sequence>MLRCSDSPEAIERLANSDAEREPNFHMLVEFARWFSEHKVETLGRSYGNIVDRFITERRSNI</sequence>
<dbReference type="Proteomes" id="UP000423609">
    <property type="component" value="Segment"/>
</dbReference>
<proteinExistence type="predicted"/>
<dbReference type="GeneID" id="55624531"/>
<dbReference type="RefSeq" id="YP_009853845.1">
    <property type="nucleotide sequence ID" value="NC_048824.1"/>
</dbReference>
<keyword evidence="2" id="KW-1185">Reference proteome</keyword>